<feature type="transmembrane region" description="Helical" evidence="2">
    <location>
        <begin position="12"/>
        <end position="33"/>
    </location>
</feature>
<evidence type="ECO:0000313" key="4">
    <source>
        <dbReference type="Proteomes" id="UP000035661"/>
    </source>
</evidence>
<reference evidence="3 4" key="1">
    <citation type="journal article" date="2015" name="Genome Biol. Evol.">
        <title>Found and Lost: The Fates of Horizontally Acquired Genes in Arthropod-Symbiotic Spiroplasma.</title>
        <authorList>
            <person name="Lo W.S."/>
            <person name="Gasparich G.E."/>
            <person name="Kuo C.H."/>
        </authorList>
    </citation>
    <scope>NUCLEOTIDE SEQUENCE [LARGE SCALE GENOMIC DNA]</scope>
    <source>
        <strain evidence="4">TDA-040725-5</strain>
    </source>
</reference>
<evidence type="ECO:0000256" key="1">
    <source>
        <dbReference type="SAM" id="MobiDB-lite"/>
    </source>
</evidence>
<organism evidence="3 4">
    <name type="scientific">Spiroplasma eriocheiris</name>
    <dbReference type="NCBI Taxonomy" id="315358"/>
    <lineage>
        <taxon>Bacteria</taxon>
        <taxon>Bacillati</taxon>
        <taxon>Mycoplasmatota</taxon>
        <taxon>Mollicutes</taxon>
        <taxon>Entomoplasmatales</taxon>
        <taxon>Spiroplasmataceae</taxon>
        <taxon>Spiroplasma</taxon>
    </lineage>
</organism>
<sequence length="209" mass="24854">MSNLFGNSMTMNIILVVIVVAVIIFAVVSSVMGKKAQKLEREKRKKQVKDKIKQYIKETDNRKNLRLEYEKVIPRKGKEYKYRDIFDVIVDIYEAKTNNFLEQKAFEIEGISKKISKKQYETTWTVNQEIDLEEAKRRINIIEKKVKLTKEEKKAQKEQTKKEIEQQRQEMLKKREEERNLRKAGKKTAGSDYPEDKPKPKVEKFVPRK</sequence>
<feature type="compositionally biased region" description="Basic and acidic residues" evidence="1">
    <location>
        <begin position="194"/>
        <end position="209"/>
    </location>
</feature>
<gene>
    <name evidence="3" type="ORF">SERIO_v1c04820</name>
</gene>
<keyword evidence="2" id="KW-1133">Transmembrane helix</keyword>
<accession>A0A0H3XKT0</accession>
<dbReference type="EMBL" id="CP011856">
    <property type="protein sequence ID" value="AKM54059.1"/>
    <property type="molecule type" value="Genomic_DNA"/>
</dbReference>
<feature type="region of interest" description="Disordered" evidence="1">
    <location>
        <begin position="150"/>
        <end position="209"/>
    </location>
</feature>
<evidence type="ECO:0000256" key="2">
    <source>
        <dbReference type="SAM" id="Phobius"/>
    </source>
</evidence>
<dbReference type="RefSeq" id="WP_047791304.1">
    <property type="nucleotide sequence ID" value="NZ_CP011856.1"/>
</dbReference>
<dbReference type="STRING" id="315358.SERIO_v1c04820"/>
<dbReference type="Proteomes" id="UP000035661">
    <property type="component" value="Chromosome"/>
</dbReference>
<dbReference type="PATRIC" id="fig|743698.3.peg.481"/>
<proteinExistence type="predicted"/>
<reference evidence="4" key="2">
    <citation type="submission" date="2015-06" db="EMBL/GenBank/DDBJ databases">
        <title>Complete genome sequence of Spiroplasma eriocheiris TDA-040725-5 (DSM 21848).</title>
        <authorList>
            <person name="Lo W.-S."/>
            <person name="Kuo C.-H."/>
        </authorList>
    </citation>
    <scope>NUCLEOTIDE SEQUENCE [LARGE SCALE GENOMIC DNA]</scope>
    <source>
        <strain evidence="4">TDA-040725-5</strain>
    </source>
</reference>
<name>A0A0H3XKT0_9MOLU</name>
<keyword evidence="2" id="KW-0472">Membrane</keyword>
<keyword evidence="4" id="KW-1185">Reference proteome</keyword>
<dbReference type="KEGG" id="seri:SERIO_v1c04820"/>
<keyword evidence="2" id="KW-0812">Transmembrane</keyword>
<evidence type="ECO:0000313" key="3">
    <source>
        <dbReference type="EMBL" id="AKM54059.1"/>
    </source>
</evidence>
<dbReference type="AlphaFoldDB" id="A0A0H3XKT0"/>
<protein>
    <submittedName>
        <fullName evidence="3">Uncharacterized protein</fullName>
    </submittedName>
</protein>
<feature type="compositionally biased region" description="Basic and acidic residues" evidence="1">
    <location>
        <begin position="150"/>
        <end position="181"/>
    </location>
</feature>